<organism evidence="2 3">
    <name type="scientific">Streptomyces violaceusniger</name>
    <dbReference type="NCBI Taxonomy" id="68280"/>
    <lineage>
        <taxon>Bacteria</taxon>
        <taxon>Bacillati</taxon>
        <taxon>Actinomycetota</taxon>
        <taxon>Actinomycetes</taxon>
        <taxon>Kitasatosporales</taxon>
        <taxon>Streptomycetaceae</taxon>
        <taxon>Streptomyces</taxon>
        <taxon>Streptomyces violaceusniger group</taxon>
    </lineage>
</organism>
<feature type="compositionally biased region" description="Low complexity" evidence="1">
    <location>
        <begin position="58"/>
        <end position="74"/>
    </location>
</feature>
<name>A0A4D4KPE1_STRVO</name>
<accession>A0A4D4KPE1</accession>
<protein>
    <submittedName>
        <fullName evidence="2">Uncharacterized protein</fullName>
    </submittedName>
</protein>
<evidence type="ECO:0000313" key="2">
    <source>
        <dbReference type="EMBL" id="GDY51201.1"/>
    </source>
</evidence>
<dbReference type="EMBL" id="BJHW01000001">
    <property type="protein sequence ID" value="GDY51201.1"/>
    <property type="molecule type" value="Genomic_DNA"/>
</dbReference>
<evidence type="ECO:0000256" key="1">
    <source>
        <dbReference type="SAM" id="MobiDB-lite"/>
    </source>
</evidence>
<gene>
    <name evidence="2" type="ORF">SVIO_018240</name>
</gene>
<reference evidence="2 3" key="1">
    <citation type="journal article" date="2020" name="Int. J. Syst. Evol. Microbiol.">
        <title>Reclassification of Streptomyces castelarensis and Streptomyces sporoclivatus as later heterotypic synonyms of Streptomyces antimycoticus.</title>
        <authorList>
            <person name="Komaki H."/>
            <person name="Tamura T."/>
        </authorList>
    </citation>
    <scope>NUCLEOTIDE SEQUENCE [LARGE SCALE GENOMIC DNA]</scope>
    <source>
        <strain evidence="2 3">NBRC 13459</strain>
    </source>
</reference>
<dbReference type="AlphaFoldDB" id="A0A4D4KPE1"/>
<sequence length="109" mass="11010">MGPGVLGVFEQPHGGALAEDRVAPPVVAGDFPRVPGEPGTGRGELLDRAAQQGPGAARPVQPQRVPQGQQSGGPAPAIVVLGPLSRCQMADCPAAQFITVLGKRAGSTR</sequence>
<keyword evidence="3" id="KW-1185">Reference proteome</keyword>
<feature type="region of interest" description="Disordered" evidence="1">
    <location>
        <begin position="27"/>
        <end position="76"/>
    </location>
</feature>
<evidence type="ECO:0000313" key="3">
    <source>
        <dbReference type="Proteomes" id="UP000301309"/>
    </source>
</evidence>
<dbReference type="Proteomes" id="UP000301309">
    <property type="component" value="Unassembled WGS sequence"/>
</dbReference>
<comment type="caution">
    <text evidence="2">The sequence shown here is derived from an EMBL/GenBank/DDBJ whole genome shotgun (WGS) entry which is preliminary data.</text>
</comment>
<proteinExistence type="predicted"/>